<organism evidence="1">
    <name type="scientific">Acinetobacter baumannii</name>
    <dbReference type="NCBI Taxonomy" id="470"/>
    <lineage>
        <taxon>Bacteria</taxon>
        <taxon>Pseudomonadati</taxon>
        <taxon>Pseudomonadota</taxon>
        <taxon>Gammaproteobacteria</taxon>
        <taxon>Moraxellales</taxon>
        <taxon>Moraxellaceae</taxon>
        <taxon>Acinetobacter</taxon>
        <taxon>Acinetobacter calcoaceticus/baumannii complex</taxon>
    </lineage>
</organism>
<reference evidence="2" key="3">
    <citation type="submission" date="2024-01" db="EMBL/GenBank/DDBJ databases">
        <authorList>
            <person name="Macesic N."/>
        </authorList>
    </citation>
    <scope>NUCLEOTIDE SEQUENCE</scope>
    <source>
        <strain evidence="2">CPO519</strain>
    </source>
</reference>
<protein>
    <submittedName>
        <fullName evidence="1">Uncharacterized protein</fullName>
    </submittedName>
</protein>
<dbReference type="RefSeq" id="WP_000533465.1">
    <property type="nucleotide sequence ID" value="NZ_CP042558.1"/>
</dbReference>
<evidence type="ECO:0000313" key="3">
    <source>
        <dbReference type="Proteomes" id="UP001174156"/>
    </source>
</evidence>
<accession>A0A5P6FU98</accession>
<reference evidence="1" key="2">
    <citation type="submission" date="2023-01" db="EMBL/GenBank/DDBJ databases">
        <title>Genomic dissection of endemic carbapenem resistance: metallo-beta-lactamase gene dissemination through clonal, plasmid and integron transfer pathways.</title>
        <authorList>
            <person name="Macesic N."/>
        </authorList>
    </citation>
    <scope>NUCLEOTIDE SEQUENCE</scope>
    <source>
        <strain evidence="1">CPO519</strain>
    </source>
</reference>
<evidence type="ECO:0000313" key="2">
    <source>
        <dbReference type="EMBL" id="MEC5498849.1"/>
    </source>
</evidence>
<gene>
    <name evidence="2" type="ORF">P9867_021105</name>
    <name evidence="1" type="ORF">P9867_08880</name>
</gene>
<reference evidence="2 3" key="1">
    <citation type="journal article" date="2023" name="Nat. Commun.">
        <title>Genomic dissection of endemic carbapenem resistance reveals metallo-beta-lactamase dissemination through clonal, plasmid and integron transfer.</title>
        <authorList>
            <person name="Macesic N."/>
            <person name="Hawkey J."/>
            <person name="Vezina B."/>
            <person name="Wisniewski J.A."/>
            <person name="Cottingham H."/>
            <person name="Blakeway L.V."/>
            <person name="Harshegyi T."/>
            <person name="Pragastis K."/>
            <person name="Badoordeen G.Z."/>
            <person name="Dennison A."/>
            <person name="Spelman D.W."/>
            <person name="Jenney A.W.J."/>
            <person name="Peleg A.Y."/>
        </authorList>
    </citation>
    <scope>NUCLEOTIDE SEQUENCE [LARGE SCALE GENOMIC DNA]</scope>
    <source>
        <strain evidence="2 3">CPO519</strain>
    </source>
</reference>
<name>A0A5P6FU98_ACIBA</name>
<evidence type="ECO:0000313" key="1">
    <source>
        <dbReference type="EMBL" id="MDK4881813.1"/>
    </source>
</evidence>
<dbReference type="Proteomes" id="UP001174156">
    <property type="component" value="Unassembled WGS sequence"/>
</dbReference>
<dbReference type="EMBL" id="JARTMM020000003">
    <property type="protein sequence ID" value="MEC5498849.1"/>
    <property type="molecule type" value="Genomic_DNA"/>
</dbReference>
<dbReference type="EMBL" id="JARTMM010000027">
    <property type="protein sequence ID" value="MDK4881813.1"/>
    <property type="molecule type" value="Genomic_DNA"/>
</dbReference>
<comment type="caution">
    <text evidence="1">The sequence shown here is derived from an EMBL/GenBank/DDBJ whole genome shotgun (WGS) entry which is preliminary data.</text>
</comment>
<dbReference type="AlphaFoldDB" id="A0A5P6FU98"/>
<sequence>MGRPRRTRLDFAKTISWYDFFYNQLVSFGKYKNDYDMEKFFYGYHKDYKVQNLFTKYKCGLSTPQKYQINNVESKCIGSSNIINHPLWKILKYQTFDEDLILSVLATLPHHIVEFISSNGRIKDFDKSCLKHIASYGSLDSLCALYLLHHWGVTINSAALSNDCCSLLINSLELLLKRNPHFHRSHVFLFDELCDQIFLIELKGYSRPLKIKLNWREYRRKNWSSEVKEISTKAEADFRIHPKLQDFIPSTDPNLEELYKKLFV</sequence>
<proteinExistence type="predicted"/>